<protein>
    <submittedName>
        <fullName evidence="1">Uncharacterized protein</fullName>
    </submittedName>
</protein>
<gene>
    <name evidence="1" type="ORF">O6H91_02G098400</name>
</gene>
<sequence>MALAGRDRSILDLFSLDKLWDVFERLGSGNHNAQDIVAFGNTRVDWTETPDAHVFKADLPGVKEDEIKVQVEDGRILVISGERKKEDVEKNGKWHRVERYQGNFLRRFVLPDNAQPEGVKAKAEDGVLTITVPKAKIPEPNVRTISISKL</sequence>
<evidence type="ECO:0000313" key="1">
    <source>
        <dbReference type="EMBL" id="KAJ7566352.1"/>
    </source>
</evidence>
<reference evidence="2" key="1">
    <citation type="journal article" date="2024" name="Proc. Natl. Acad. Sci. U.S.A.">
        <title>Extraordinary preservation of gene collinearity over three hundred million years revealed in homosporous lycophytes.</title>
        <authorList>
            <person name="Li C."/>
            <person name="Wickell D."/>
            <person name="Kuo L.Y."/>
            <person name="Chen X."/>
            <person name="Nie B."/>
            <person name="Liao X."/>
            <person name="Peng D."/>
            <person name="Ji J."/>
            <person name="Jenkins J."/>
            <person name="Williams M."/>
            <person name="Shu S."/>
            <person name="Plott C."/>
            <person name="Barry K."/>
            <person name="Rajasekar S."/>
            <person name="Grimwood J."/>
            <person name="Han X."/>
            <person name="Sun S."/>
            <person name="Hou Z."/>
            <person name="He W."/>
            <person name="Dai G."/>
            <person name="Sun C."/>
            <person name="Schmutz J."/>
            <person name="Leebens-Mack J.H."/>
            <person name="Li F.W."/>
            <person name="Wang L."/>
        </authorList>
    </citation>
    <scope>NUCLEOTIDE SEQUENCE [LARGE SCALE GENOMIC DNA]</scope>
    <source>
        <strain evidence="2">cv. PW_Plant_1</strain>
    </source>
</reference>
<organism evidence="1 2">
    <name type="scientific">Diphasiastrum complanatum</name>
    <name type="common">Issler's clubmoss</name>
    <name type="synonym">Lycopodium complanatum</name>
    <dbReference type="NCBI Taxonomy" id="34168"/>
    <lineage>
        <taxon>Eukaryota</taxon>
        <taxon>Viridiplantae</taxon>
        <taxon>Streptophyta</taxon>
        <taxon>Embryophyta</taxon>
        <taxon>Tracheophyta</taxon>
        <taxon>Lycopodiopsida</taxon>
        <taxon>Lycopodiales</taxon>
        <taxon>Lycopodiaceae</taxon>
        <taxon>Lycopodioideae</taxon>
        <taxon>Diphasiastrum</taxon>
    </lineage>
</organism>
<name>A0ACC2EIM1_DIPCM</name>
<keyword evidence="2" id="KW-1185">Reference proteome</keyword>
<dbReference type="Proteomes" id="UP001162992">
    <property type="component" value="Chromosome 2"/>
</dbReference>
<dbReference type="EMBL" id="CM055093">
    <property type="protein sequence ID" value="KAJ7566352.1"/>
    <property type="molecule type" value="Genomic_DNA"/>
</dbReference>
<evidence type="ECO:0000313" key="2">
    <source>
        <dbReference type="Proteomes" id="UP001162992"/>
    </source>
</evidence>
<proteinExistence type="predicted"/>
<comment type="caution">
    <text evidence="1">The sequence shown here is derived from an EMBL/GenBank/DDBJ whole genome shotgun (WGS) entry which is preliminary data.</text>
</comment>
<accession>A0ACC2EIM1</accession>